<dbReference type="AlphaFoldDB" id="A0A1M7PE68"/>
<evidence type="ECO:0000256" key="6">
    <source>
        <dbReference type="SAM" id="Phobius"/>
    </source>
</evidence>
<dbReference type="RefSeq" id="WP_050586034.1">
    <property type="nucleotide sequence ID" value="NZ_FRDA01000010.1"/>
</dbReference>
<keyword evidence="3 6" id="KW-0812">Transmembrane</keyword>
<dbReference type="InterPro" id="IPR051461">
    <property type="entry name" value="UPF0750_membrane"/>
</dbReference>
<evidence type="ECO:0000313" key="7">
    <source>
        <dbReference type="EMBL" id="SHN15301.1"/>
    </source>
</evidence>
<feature type="transmembrane region" description="Helical" evidence="6">
    <location>
        <begin position="21"/>
        <end position="38"/>
    </location>
</feature>
<dbReference type="Pfam" id="PF02588">
    <property type="entry name" value="YitT_membrane"/>
    <property type="match status" value="1"/>
</dbReference>
<feature type="transmembrane region" description="Helical" evidence="6">
    <location>
        <begin position="177"/>
        <end position="196"/>
    </location>
</feature>
<reference evidence="7 8" key="1">
    <citation type="submission" date="2016-11" db="EMBL/GenBank/DDBJ databases">
        <authorList>
            <person name="Jaros S."/>
            <person name="Januszkiewicz K."/>
            <person name="Wedrychowicz H."/>
        </authorList>
    </citation>
    <scope>NUCLEOTIDE SEQUENCE [LARGE SCALE GENOMIC DNA]</scope>
    <source>
        <strain evidence="7 8">LMG 26898</strain>
    </source>
</reference>
<feature type="transmembrane region" description="Helical" evidence="6">
    <location>
        <begin position="82"/>
        <end position="101"/>
    </location>
</feature>
<evidence type="ECO:0000256" key="2">
    <source>
        <dbReference type="ARBA" id="ARBA00022475"/>
    </source>
</evidence>
<proteinExistence type="predicted"/>
<feature type="transmembrane region" description="Helical" evidence="6">
    <location>
        <begin position="116"/>
        <end position="134"/>
    </location>
</feature>
<dbReference type="STRING" id="1190415.SAMN05216593_11033"/>
<gene>
    <name evidence="7" type="ORF">SAMN05216593_11033</name>
</gene>
<organism evidence="7 8">
    <name type="scientific">Pseudomonas asturiensis</name>
    <dbReference type="NCBI Taxonomy" id="1190415"/>
    <lineage>
        <taxon>Bacteria</taxon>
        <taxon>Pseudomonadati</taxon>
        <taxon>Pseudomonadota</taxon>
        <taxon>Gammaproteobacteria</taxon>
        <taxon>Pseudomonadales</taxon>
        <taxon>Pseudomonadaceae</taxon>
        <taxon>Pseudomonas</taxon>
    </lineage>
</organism>
<accession>A0A1M7PE68</accession>
<dbReference type="Proteomes" id="UP000183983">
    <property type="component" value="Unassembled WGS sequence"/>
</dbReference>
<sequence length="207" mass="22571">MTISTSSSARFATRHSAQEDVFALVIATVLVSFGVVLLRQAGVMTGGTAGIALLIHYSFALPFGAVFFALNLPFYYLSLRRMGWLFTLKTFCAVALVSFFSDQHAVFIHIDQLQPFYAAVLGNLILGVGFLILFRHKASLGGVNILALYLQDRYGFKAGWLQMGIDIGVLLASLTFISLPILACSILGAVLLNFIIAQNHRADRYSA</sequence>
<dbReference type="InterPro" id="IPR003740">
    <property type="entry name" value="YitT"/>
</dbReference>
<protein>
    <submittedName>
        <fullName evidence="7">Uncharacterized 5xTM membrane BCR, YitT family COG1284</fullName>
    </submittedName>
</protein>
<dbReference type="EMBL" id="FRDA01000010">
    <property type="protein sequence ID" value="SHN15301.1"/>
    <property type="molecule type" value="Genomic_DNA"/>
</dbReference>
<dbReference type="PANTHER" id="PTHR33545:SF5">
    <property type="entry name" value="UPF0750 MEMBRANE PROTEIN YITT"/>
    <property type="match status" value="1"/>
</dbReference>
<name>A0A1M7PE68_9PSED</name>
<comment type="subcellular location">
    <subcellularLocation>
        <location evidence="1">Cell membrane</location>
        <topology evidence="1">Multi-pass membrane protein</topology>
    </subcellularLocation>
</comment>
<evidence type="ECO:0000256" key="4">
    <source>
        <dbReference type="ARBA" id="ARBA00022989"/>
    </source>
</evidence>
<dbReference type="GO" id="GO:0005886">
    <property type="term" value="C:plasma membrane"/>
    <property type="evidence" value="ECO:0007669"/>
    <property type="project" value="UniProtKB-SubCell"/>
</dbReference>
<dbReference type="PANTHER" id="PTHR33545">
    <property type="entry name" value="UPF0750 MEMBRANE PROTEIN YITT-RELATED"/>
    <property type="match status" value="1"/>
</dbReference>
<evidence type="ECO:0000256" key="3">
    <source>
        <dbReference type="ARBA" id="ARBA00022692"/>
    </source>
</evidence>
<feature type="transmembrane region" description="Helical" evidence="6">
    <location>
        <begin position="50"/>
        <end position="70"/>
    </location>
</feature>
<feature type="transmembrane region" description="Helical" evidence="6">
    <location>
        <begin position="154"/>
        <end position="171"/>
    </location>
</feature>
<evidence type="ECO:0000256" key="1">
    <source>
        <dbReference type="ARBA" id="ARBA00004651"/>
    </source>
</evidence>
<evidence type="ECO:0000313" key="8">
    <source>
        <dbReference type="Proteomes" id="UP000183983"/>
    </source>
</evidence>
<keyword evidence="5 6" id="KW-0472">Membrane</keyword>
<dbReference type="OrthoDB" id="3296441at2"/>
<evidence type="ECO:0000256" key="5">
    <source>
        <dbReference type="ARBA" id="ARBA00023136"/>
    </source>
</evidence>
<keyword evidence="2" id="KW-1003">Cell membrane</keyword>
<keyword evidence="4 6" id="KW-1133">Transmembrane helix</keyword>